<keyword evidence="3" id="KW-0645">Protease</keyword>
<dbReference type="SUPFAM" id="SSF54001">
    <property type="entry name" value="Cysteine proteinases"/>
    <property type="match status" value="1"/>
</dbReference>
<dbReference type="PANTHER" id="PTHR43982:SF6">
    <property type="entry name" value="UBIQUITIN CARBOXYL-TERMINAL HYDROLASE 2-RELATED"/>
    <property type="match status" value="1"/>
</dbReference>
<evidence type="ECO:0000256" key="3">
    <source>
        <dbReference type="ARBA" id="ARBA00022670"/>
    </source>
</evidence>
<proteinExistence type="predicted"/>
<feature type="domain" description="USP" evidence="8">
    <location>
        <begin position="64"/>
        <end position="404"/>
    </location>
</feature>
<evidence type="ECO:0000256" key="6">
    <source>
        <dbReference type="ARBA" id="ARBA00022807"/>
    </source>
</evidence>
<gene>
    <name evidence="9" type="ORF">CCMP2556_LOCUS9124</name>
</gene>
<name>A0ABP0J198_9DINO</name>
<dbReference type="PROSITE" id="PS00973">
    <property type="entry name" value="USP_2"/>
    <property type="match status" value="1"/>
</dbReference>
<dbReference type="Gene3D" id="3.90.70.10">
    <property type="entry name" value="Cysteine proteinases"/>
    <property type="match status" value="1"/>
</dbReference>
<comment type="catalytic activity">
    <reaction evidence="1">
        <text>Thiol-dependent hydrolysis of ester, thioester, amide, peptide and isopeptide bonds formed by the C-terminal Gly of ubiquitin (a 76-residue protein attached to proteins as an intracellular targeting signal).</text>
        <dbReference type="EC" id="3.4.19.12"/>
    </reaction>
</comment>
<protein>
    <recommendedName>
        <fullName evidence="2">ubiquitinyl hydrolase 1</fullName>
        <ecNumber evidence="2">3.4.19.12</ecNumber>
    </recommendedName>
</protein>
<feature type="compositionally biased region" description="Acidic residues" evidence="7">
    <location>
        <begin position="399"/>
        <end position="418"/>
    </location>
</feature>
<dbReference type="InterPro" id="IPR044635">
    <property type="entry name" value="UBP14-like"/>
</dbReference>
<evidence type="ECO:0000313" key="10">
    <source>
        <dbReference type="Proteomes" id="UP001642484"/>
    </source>
</evidence>
<dbReference type="PROSITE" id="PS50235">
    <property type="entry name" value="USP_3"/>
    <property type="match status" value="1"/>
</dbReference>
<feature type="region of interest" description="Disordered" evidence="7">
    <location>
        <begin position="397"/>
        <end position="418"/>
    </location>
</feature>
<evidence type="ECO:0000313" key="9">
    <source>
        <dbReference type="EMBL" id="CAK9008111.1"/>
    </source>
</evidence>
<keyword evidence="4" id="KW-0833">Ubl conjugation pathway</keyword>
<keyword evidence="6" id="KW-0788">Thiol protease</keyword>
<evidence type="ECO:0000256" key="1">
    <source>
        <dbReference type="ARBA" id="ARBA00000707"/>
    </source>
</evidence>
<dbReference type="CDD" id="cd02257">
    <property type="entry name" value="Peptidase_C19"/>
    <property type="match status" value="1"/>
</dbReference>
<sequence>MDGSLGDEDALVQQAIAESMAVEGQVEQSGFDEELQRALIESVSGKENRGLRPLMGPDGPFLPAGLLNSGNSCFWNALVQALFFATPVFRGALFQLELSEETSVLRALRDLFAELDMGLESAIDAGKLYRMIFHQAEEADVSEQMFHLFRIASKGPNSLKAVWRELFSGDLYEENLQAGQIHQRVTHLDLCQLELCVTKPMSLPQLLEEHAQDVQGSIQRRSYRLPPVLWLNLDRFAYDRVAQRGKKRQVKVAFPDKLNTWMLAPLNAPWAKRLHVCAETRRSILQELTANRRALDAAAKAAPRQMSEPLEQDLIVMAEHQEALVRRLNEVDEHLEQLGEEQDLVYDLRAVIVHKGVVDSGHYFAYARCPRGSTWCCLNDSSVSLCEGWEMRRVAEGTTFDDEGDDVEMGTEELASEENGLEGLGKALPEHEGLPCSPSGQEGAPNGGLWHWLSSSFVGCMPAGTRSNSEDFQAPPNMADACPPLSSAPALPAPKSSSSPKSPQPLNQGSTEARCLVYVRRGASDSDKLLDEVRQRIPAQLQEQIDVCNQKVLSTAIEDIVSDVASCLQGLQGGAGGEGSHAPEAILRTAEWVRTEAGMSMARAYTLRACWRLHIPWLPEELCPTALPPDFRMYYGRAARQLLLDALIRQGQHDIASLAASGESDAFTPREMQDWLIERGL</sequence>
<dbReference type="EC" id="3.4.19.12" evidence="2"/>
<dbReference type="InterPro" id="IPR001394">
    <property type="entry name" value="Peptidase_C19_UCH"/>
</dbReference>
<dbReference type="Proteomes" id="UP001642484">
    <property type="component" value="Unassembled WGS sequence"/>
</dbReference>
<dbReference type="InterPro" id="IPR038765">
    <property type="entry name" value="Papain-like_cys_pep_sf"/>
</dbReference>
<evidence type="ECO:0000256" key="5">
    <source>
        <dbReference type="ARBA" id="ARBA00022801"/>
    </source>
</evidence>
<feature type="region of interest" description="Disordered" evidence="7">
    <location>
        <begin position="466"/>
        <end position="509"/>
    </location>
</feature>
<reference evidence="9 10" key="1">
    <citation type="submission" date="2024-02" db="EMBL/GenBank/DDBJ databases">
        <authorList>
            <person name="Chen Y."/>
            <person name="Shah S."/>
            <person name="Dougan E. K."/>
            <person name="Thang M."/>
            <person name="Chan C."/>
        </authorList>
    </citation>
    <scope>NUCLEOTIDE SEQUENCE [LARGE SCALE GENOMIC DNA]</scope>
</reference>
<evidence type="ECO:0000256" key="2">
    <source>
        <dbReference type="ARBA" id="ARBA00012759"/>
    </source>
</evidence>
<comment type="caution">
    <text evidence="9">The sequence shown here is derived from an EMBL/GenBank/DDBJ whole genome shotgun (WGS) entry which is preliminary data.</text>
</comment>
<evidence type="ECO:0000256" key="7">
    <source>
        <dbReference type="SAM" id="MobiDB-lite"/>
    </source>
</evidence>
<organism evidence="9 10">
    <name type="scientific">Durusdinium trenchii</name>
    <dbReference type="NCBI Taxonomy" id="1381693"/>
    <lineage>
        <taxon>Eukaryota</taxon>
        <taxon>Sar</taxon>
        <taxon>Alveolata</taxon>
        <taxon>Dinophyceae</taxon>
        <taxon>Suessiales</taxon>
        <taxon>Symbiodiniaceae</taxon>
        <taxon>Durusdinium</taxon>
    </lineage>
</organism>
<dbReference type="EMBL" id="CAXAMN010004180">
    <property type="protein sequence ID" value="CAK9008111.1"/>
    <property type="molecule type" value="Genomic_DNA"/>
</dbReference>
<keyword evidence="5" id="KW-0378">Hydrolase</keyword>
<feature type="compositionally biased region" description="Low complexity" evidence="7">
    <location>
        <begin position="483"/>
        <end position="501"/>
    </location>
</feature>
<evidence type="ECO:0000259" key="8">
    <source>
        <dbReference type="PROSITE" id="PS50235"/>
    </source>
</evidence>
<dbReference type="Pfam" id="PF00443">
    <property type="entry name" value="UCH"/>
    <property type="match status" value="1"/>
</dbReference>
<dbReference type="InterPro" id="IPR028889">
    <property type="entry name" value="USP"/>
</dbReference>
<evidence type="ECO:0000256" key="4">
    <source>
        <dbReference type="ARBA" id="ARBA00022786"/>
    </source>
</evidence>
<dbReference type="InterPro" id="IPR018200">
    <property type="entry name" value="USP_CS"/>
</dbReference>
<dbReference type="PANTHER" id="PTHR43982">
    <property type="entry name" value="UBIQUITIN CARBOXYL-TERMINAL HYDROLASE"/>
    <property type="match status" value="1"/>
</dbReference>
<accession>A0ABP0J198</accession>
<keyword evidence="10" id="KW-1185">Reference proteome</keyword>